<gene>
    <name evidence="1" type="ORF">G2W53_020363</name>
</gene>
<dbReference type="EMBL" id="JAAIUW010000006">
    <property type="protein sequence ID" value="KAF7829199.1"/>
    <property type="molecule type" value="Genomic_DNA"/>
</dbReference>
<keyword evidence="2" id="KW-1185">Reference proteome</keyword>
<name>A0A834U334_9FABA</name>
<dbReference type="AlphaFoldDB" id="A0A834U334"/>
<evidence type="ECO:0000313" key="1">
    <source>
        <dbReference type="EMBL" id="KAF7829199.1"/>
    </source>
</evidence>
<evidence type="ECO:0000313" key="2">
    <source>
        <dbReference type="Proteomes" id="UP000634136"/>
    </source>
</evidence>
<sequence>MISKTPPKKKFQLSTFTSALIKNKKIHLCPIVADHVAFVGPHQRAGRELQPGIHSPQRRNYLTVSYIRKQ</sequence>
<reference evidence="1" key="1">
    <citation type="submission" date="2020-09" db="EMBL/GenBank/DDBJ databases">
        <title>Genome-Enabled Discovery of Anthraquinone Biosynthesis in Senna tora.</title>
        <authorList>
            <person name="Kang S.-H."/>
            <person name="Pandey R.P."/>
            <person name="Lee C.-M."/>
            <person name="Sim J.-S."/>
            <person name="Jeong J.-T."/>
            <person name="Choi B.-S."/>
            <person name="Jung M."/>
            <person name="Ginzburg D."/>
            <person name="Zhao K."/>
            <person name="Won S.Y."/>
            <person name="Oh T.-J."/>
            <person name="Yu Y."/>
            <person name="Kim N.-H."/>
            <person name="Lee O.R."/>
            <person name="Lee T.-H."/>
            <person name="Bashyal P."/>
            <person name="Kim T.-S."/>
            <person name="Lee W.-H."/>
            <person name="Kawkins C."/>
            <person name="Kim C.-K."/>
            <person name="Kim J.S."/>
            <person name="Ahn B.O."/>
            <person name="Rhee S.Y."/>
            <person name="Sohng J.K."/>
        </authorList>
    </citation>
    <scope>NUCLEOTIDE SEQUENCE</scope>
    <source>
        <tissue evidence="1">Leaf</tissue>
    </source>
</reference>
<comment type="caution">
    <text evidence="1">The sequence shown here is derived from an EMBL/GenBank/DDBJ whole genome shotgun (WGS) entry which is preliminary data.</text>
</comment>
<dbReference type="Proteomes" id="UP000634136">
    <property type="component" value="Unassembled WGS sequence"/>
</dbReference>
<accession>A0A834U334</accession>
<proteinExistence type="predicted"/>
<organism evidence="1 2">
    <name type="scientific">Senna tora</name>
    <dbReference type="NCBI Taxonomy" id="362788"/>
    <lineage>
        <taxon>Eukaryota</taxon>
        <taxon>Viridiplantae</taxon>
        <taxon>Streptophyta</taxon>
        <taxon>Embryophyta</taxon>
        <taxon>Tracheophyta</taxon>
        <taxon>Spermatophyta</taxon>
        <taxon>Magnoliopsida</taxon>
        <taxon>eudicotyledons</taxon>
        <taxon>Gunneridae</taxon>
        <taxon>Pentapetalae</taxon>
        <taxon>rosids</taxon>
        <taxon>fabids</taxon>
        <taxon>Fabales</taxon>
        <taxon>Fabaceae</taxon>
        <taxon>Caesalpinioideae</taxon>
        <taxon>Cassia clade</taxon>
        <taxon>Senna</taxon>
    </lineage>
</organism>
<protein>
    <submittedName>
        <fullName evidence="1">Uncharacterized protein</fullName>
    </submittedName>
</protein>